<accession>A0A2P8FAF7</accession>
<proteinExistence type="predicted"/>
<feature type="domain" description="Cytochrome c" evidence="5">
    <location>
        <begin position="148"/>
        <end position="246"/>
    </location>
</feature>
<evidence type="ECO:0000256" key="2">
    <source>
        <dbReference type="ARBA" id="ARBA00022723"/>
    </source>
</evidence>
<comment type="caution">
    <text evidence="6">The sequence shown here is derived from an EMBL/GenBank/DDBJ whole genome shotgun (WGS) entry which is preliminary data.</text>
</comment>
<dbReference type="RefSeq" id="WP_106609078.1">
    <property type="nucleotide sequence ID" value="NZ_PYGJ01000009.1"/>
</dbReference>
<organism evidence="6 7">
    <name type="scientific">Shimia abyssi</name>
    <dbReference type="NCBI Taxonomy" id="1662395"/>
    <lineage>
        <taxon>Bacteria</taxon>
        <taxon>Pseudomonadati</taxon>
        <taxon>Pseudomonadota</taxon>
        <taxon>Alphaproteobacteria</taxon>
        <taxon>Rhodobacterales</taxon>
        <taxon>Roseobacteraceae</taxon>
    </lineage>
</organism>
<keyword evidence="2 4" id="KW-0479">Metal-binding</keyword>
<dbReference type="InterPro" id="IPR009056">
    <property type="entry name" value="Cyt_c-like_dom"/>
</dbReference>
<dbReference type="AlphaFoldDB" id="A0A2P8FAF7"/>
<dbReference type="PROSITE" id="PS51007">
    <property type="entry name" value="CYTC"/>
    <property type="match status" value="1"/>
</dbReference>
<dbReference type="EMBL" id="PYGJ01000009">
    <property type="protein sequence ID" value="PSL18711.1"/>
    <property type="molecule type" value="Genomic_DNA"/>
</dbReference>
<dbReference type="GO" id="GO:0020037">
    <property type="term" value="F:heme binding"/>
    <property type="evidence" value="ECO:0007669"/>
    <property type="project" value="InterPro"/>
</dbReference>
<evidence type="ECO:0000256" key="4">
    <source>
        <dbReference type="PROSITE-ProRule" id="PRU00433"/>
    </source>
</evidence>
<evidence type="ECO:0000313" key="6">
    <source>
        <dbReference type="EMBL" id="PSL18711.1"/>
    </source>
</evidence>
<keyword evidence="3 4" id="KW-0408">Iron</keyword>
<evidence type="ECO:0000259" key="5">
    <source>
        <dbReference type="PROSITE" id="PS51007"/>
    </source>
</evidence>
<reference evidence="6 7" key="1">
    <citation type="submission" date="2018-03" db="EMBL/GenBank/DDBJ databases">
        <title>Genomic Encyclopedia of Archaeal and Bacterial Type Strains, Phase II (KMG-II): from individual species to whole genera.</title>
        <authorList>
            <person name="Goeker M."/>
        </authorList>
    </citation>
    <scope>NUCLEOTIDE SEQUENCE [LARGE SCALE GENOMIC DNA]</scope>
    <source>
        <strain evidence="6 7">DSM 100673</strain>
    </source>
</reference>
<protein>
    <recommendedName>
        <fullName evidence="5">Cytochrome c domain-containing protein</fullName>
    </recommendedName>
</protein>
<sequence>MPKTRLIPRLLATAFCISLLSVLSVVESRAQGKSMTLAMPEAMVENGFAKFLLPRFMLKHGVRVTPVGPGETADARLDPDGGKAAFSDASHTFGLVLVTTSPHAEKFADWLTSDVGLRTVTSFKIDGTEIYGPPKEVVEEVVETVLSGDAQSGQQTSVTACGRCHVVGDINRMAGIGSTPSFAVLRTLGDWQERFETFYVLNPHPAFTIITDVTLPFDESRPSPISPIEVTLDELENIVAYVAAMAPAELGSPIEHQ</sequence>
<dbReference type="InterPro" id="IPR036909">
    <property type="entry name" value="Cyt_c-like_dom_sf"/>
</dbReference>
<dbReference type="SUPFAM" id="SSF46626">
    <property type="entry name" value="Cytochrome c"/>
    <property type="match status" value="1"/>
</dbReference>
<name>A0A2P8FAF7_9RHOB</name>
<dbReference type="Proteomes" id="UP000240418">
    <property type="component" value="Unassembled WGS sequence"/>
</dbReference>
<dbReference type="GO" id="GO:0046872">
    <property type="term" value="F:metal ion binding"/>
    <property type="evidence" value="ECO:0007669"/>
    <property type="project" value="UniProtKB-KW"/>
</dbReference>
<keyword evidence="7" id="KW-1185">Reference proteome</keyword>
<evidence type="ECO:0000256" key="1">
    <source>
        <dbReference type="ARBA" id="ARBA00022617"/>
    </source>
</evidence>
<evidence type="ECO:0000256" key="3">
    <source>
        <dbReference type="ARBA" id="ARBA00023004"/>
    </source>
</evidence>
<keyword evidence="1 4" id="KW-0349">Heme</keyword>
<dbReference type="GO" id="GO:0009055">
    <property type="term" value="F:electron transfer activity"/>
    <property type="evidence" value="ECO:0007669"/>
    <property type="project" value="InterPro"/>
</dbReference>
<gene>
    <name evidence="6" type="ORF">CLV88_10996</name>
</gene>
<evidence type="ECO:0000313" key="7">
    <source>
        <dbReference type="Proteomes" id="UP000240418"/>
    </source>
</evidence>
<dbReference type="OrthoDB" id="7365807at2"/>